<keyword evidence="3" id="KW-0067">ATP-binding</keyword>
<feature type="domain" description="DUF4143" evidence="2">
    <location>
        <begin position="220"/>
        <end position="382"/>
    </location>
</feature>
<feature type="domain" description="AAA" evidence="1">
    <location>
        <begin position="18"/>
        <end position="152"/>
    </location>
</feature>
<gene>
    <name evidence="3" type="ORF">HPS54_08380</name>
</gene>
<dbReference type="PANTHER" id="PTHR33295:SF7">
    <property type="entry name" value="ATPASE"/>
    <property type="match status" value="1"/>
</dbReference>
<evidence type="ECO:0000259" key="2">
    <source>
        <dbReference type="Pfam" id="PF13635"/>
    </source>
</evidence>
<keyword evidence="3" id="KW-0547">Nucleotide-binding</keyword>
<reference evidence="3 4" key="1">
    <citation type="submission" date="2020-05" db="EMBL/GenBank/DDBJ databases">
        <title>Distinct polysaccharide utilization as determinants for interspecies competition between intestinal Prevotella spp.</title>
        <authorList>
            <person name="Galvez E.J.C."/>
            <person name="Iljazovic A."/>
            <person name="Strowig T."/>
        </authorList>
    </citation>
    <scope>NUCLEOTIDE SEQUENCE [LARGE SCALE GENOMIC DNA]</scope>
    <source>
        <strain evidence="3 4">PCHR</strain>
    </source>
</reference>
<dbReference type="Pfam" id="PF13173">
    <property type="entry name" value="AAA_14"/>
    <property type="match status" value="1"/>
</dbReference>
<dbReference type="PANTHER" id="PTHR33295">
    <property type="entry name" value="ATPASE"/>
    <property type="match status" value="1"/>
</dbReference>
<comment type="caution">
    <text evidence="3">The sequence shown here is derived from an EMBL/GenBank/DDBJ whole genome shotgun (WGS) entry which is preliminary data.</text>
</comment>
<dbReference type="InterPro" id="IPR027417">
    <property type="entry name" value="P-loop_NTPase"/>
</dbReference>
<evidence type="ECO:0000313" key="3">
    <source>
        <dbReference type="EMBL" id="NPE25526.1"/>
    </source>
</evidence>
<dbReference type="Pfam" id="PF13635">
    <property type="entry name" value="DUF4143"/>
    <property type="match status" value="1"/>
</dbReference>
<protein>
    <submittedName>
        <fullName evidence="3">ATP-binding protein</fullName>
    </submittedName>
</protein>
<evidence type="ECO:0000259" key="1">
    <source>
        <dbReference type="Pfam" id="PF13173"/>
    </source>
</evidence>
<dbReference type="GO" id="GO:0005524">
    <property type="term" value="F:ATP binding"/>
    <property type="evidence" value="ECO:0007669"/>
    <property type="project" value="UniProtKB-KW"/>
</dbReference>
<dbReference type="EMBL" id="JABKKJ010000013">
    <property type="protein sequence ID" value="NPE25526.1"/>
    <property type="molecule type" value="Genomic_DNA"/>
</dbReference>
<evidence type="ECO:0000313" key="4">
    <source>
        <dbReference type="Proteomes" id="UP000820977"/>
    </source>
</evidence>
<keyword evidence="4" id="KW-1185">Reference proteome</keyword>
<accession>A0ABX2B275</accession>
<dbReference type="RefSeq" id="WP_172344993.1">
    <property type="nucleotide sequence ID" value="NZ_CASYYZ010000089.1"/>
</dbReference>
<dbReference type="Proteomes" id="UP000820977">
    <property type="component" value="Unassembled WGS sequence"/>
</dbReference>
<dbReference type="InterPro" id="IPR025420">
    <property type="entry name" value="DUF4143"/>
</dbReference>
<organism evidence="3 4">
    <name type="scientific">Xylanibacter caecicola</name>
    <dbReference type="NCBI Taxonomy" id="2736294"/>
    <lineage>
        <taxon>Bacteria</taxon>
        <taxon>Pseudomonadati</taxon>
        <taxon>Bacteroidota</taxon>
        <taxon>Bacteroidia</taxon>
        <taxon>Bacteroidales</taxon>
        <taxon>Prevotellaceae</taxon>
        <taxon>Xylanibacter</taxon>
    </lineage>
</organism>
<sequence>MKRNILGELLEWKRSDKRKPLILNGARQVGKTYILQEFGKKYYKNVAYVNCDRNDILRQIFAPDYDIPRIVRSLSALLDVHIVPEDTLIIFDEIQESLVILNSLKYFCENAPQYHVAVAGSLLGISLHGNTSFPVGKVDMIKMYPMTFDEFLLAIGQSRLVSLLRAGDNSLTDALAMRFIDCLRQYYFVGGMPAAVLEYSETGNLQAVRAIQQQILFDYRRDFSKHAPVKEVPRINMVWDAIPSQLAKENKKFIYGAVRKGARASDFEIAIQWLIDVGLVYRVHRATTPSIPLKFYEELSTFKLFMLDVGLMGAMADVPAESVIIGENIFREYKGAFTELFVYTQLVPQRLPVYYHSSNDSRVEIDFLVQSGNRIIPIEVKAEVNVKSKSLRTYIDKHPCLKGLRLSMLPHSDQGWMENVPLYDVNFFLK</sequence>
<name>A0ABX2B275_9BACT</name>
<proteinExistence type="predicted"/>
<dbReference type="InterPro" id="IPR041682">
    <property type="entry name" value="AAA_14"/>
</dbReference>
<dbReference type="SUPFAM" id="SSF52540">
    <property type="entry name" value="P-loop containing nucleoside triphosphate hydrolases"/>
    <property type="match status" value="1"/>
</dbReference>